<dbReference type="GO" id="GO:0006281">
    <property type="term" value="P:DNA repair"/>
    <property type="evidence" value="ECO:0007669"/>
    <property type="project" value="InterPro"/>
</dbReference>
<feature type="domain" description="UmuC" evidence="2">
    <location>
        <begin position="24"/>
        <end position="145"/>
    </location>
</feature>
<dbReference type="CDD" id="cd03468">
    <property type="entry name" value="PolY_like"/>
    <property type="match status" value="1"/>
</dbReference>
<accession>A0A557RHI1</accession>
<dbReference type="Pfam" id="PF00817">
    <property type="entry name" value="IMS"/>
    <property type="match status" value="1"/>
</dbReference>
<dbReference type="Proteomes" id="UP000316688">
    <property type="component" value="Unassembled WGS sequence"/>
</dbReference>
<protein>
    <submittedName>
        <fullName evidence="3">DNA polymerase Y family protein</fullName>
    </submittedName>
</protein>
<dbReference type="InterPro" id="IPR043502">
    <property type="entry name" value="DNA/RNA_pol_sf"/>
</dbReference>
<proteinExistence type="predicted"/>
<gene>
    <name evidence="3" type="ORF">FPL11_08205</name>
</gene>
<name>A0A557RHI1_9GAMM</name>
<evidence type="ECO:0000256" key="1">
    <source>
        <dbReference type="ARBA" id="ARBA00022763"/>
    </source>
</evidence>
<dbReference type="AlphaFoldDB" id="A0A557RHI1"/>
<comment type="caution">
    <text evidence="3">The sequence shown here is derived from an EMBL/GenBank/DDBJ whole genome shotgun (WGS) entry which is preliminary data.</text>
</comment>
<dbReference type="PANTHER" id="PTHR35369:SF2">
    <property type="entry name" value="BLR3025 PROTEIN"/>
    <property type="match status" value="1"/>
</dbReference>
<dbReference type="InterPro" id="IPR001126">
    <property type="entry name" value="UmuC"/>
</dbReference>
<reference evidence="3 4" key="1">
    <citation type="submission" date="2019-07" db="EMBL/GenBank/DDBJ databases">
        <title>Reclasification of Spiribacter aquaticus.</title>
        <authorList>
            <person name="Leon M.J."/>
            <person name="Sanchez-Porro C."/>
            <person name="Ventosa A."/>
        </authorList>
    </citation>
    <scope>NUCLEOTIDE SEQUENCE [LARGE SCALE GENOMIC DNA]</scope>
    <source>
        <strain evidence="3 4">SP30</strain>
    </source>
</reference>
<dbReference type="SUPFAM" id="SSF56672">
    <property type="entry name" value="DNA/RNA polymerases"/>
    <property type="match status" value="1"/>
</dbReference>
<dbReference type="PANTHER" id="PTHR35369">
    <property type="entry name" value="BLR3025 PROTEIN-RELATED"/>
    <property type="match status" value="1"/>
</dbReference>
<dbReference type="RefSeq" id="WP_144348174.1">
    <property type="nucleotide sequence ID" value="NZ_VMKP01000003.1"/>
</dbReference>
<dbReference type="InterPro" id="IPR050356">
    <property type="entry name" value="SulA_CellDiv_inhibitor"/>
</dbReference>
<evidence type="ECO:0000313" key="4">
    <source>
        <dbReference type="Proteomes" id="UP000316688"/>
    </source>
</evidence>
<evidence type="ECO:0000259" key="2">
    <source>
        <dbReference type="Pfam" id="PF00817"/>
    </source>
</evidence>
<sequence>MLWLCLHFRELPVECFSSGGDNAQPLFVSEAGRVIGANRPARRLGIRPGMLPTAARAISEAGLHRIRDPQRERRTLEHLATWALQFTPRVSLQPPEGLLLEVAGSLHYFQGLESLRQRISAGLEQRGHRAGTGIAPTPTAAWMLARAGDSTPVTTRAALADRLAPLPVHALPLEKRVRDALEGLGCECVDALRSLPSDGATRRLGRPLLETLQRAHGERSDPRQNWQPPGQFEQLIDCPEAVADVAGLHPLIQQLLDTLCSHLRERDTAIMRLWFMLWHRDRDPTCLPVGVMSPTRDASHLKWLVERRLERLELTADVTAVTLRAGRFHAMQATSGAFDLLDRDDRPARDANWEALIETFDSRLGEERVCMITPMAEHRPERAWAYRRPARVDPSAPSPCTGARPAWLLERPLPLRSCQGRPQYHNAPLVLETGPERIETGWWDGLDVTRDYYHACTAEGRRVWIFRNRRGPRDWYLHGIFA</sequence>
<keyword evidence="4" id="KW-1185">Reference proteome</keyword>
<evidence type="ECO:0000313" key="3">
    <source>
        <dbReference type="EMBL" id="TVO64622.1"/>
    </source>
</evidence>
<organism evidence="3 4">
    <name type="scientific">Spiribacter aquaticus</name>
    <dbReference type="NCBI Taxonomy" id="1935996"/>
    <lineage>
        <taxon>Bacteria</taxon>
        <taxon>Pseudomonadati</taxon>
        <taxon>Pseudomonadota</taxon>
        <taxon>Gammaproteobacteria</taxon>
        <taxon>Chromatiales</taxon>
        <taxon>Ectothiorhodospiraceae</taxon>
        <taxon>Spiribacter</taxon>
    </lineage>
</organism>
<dbReference type="EMBL" id="VMKP01000003">
    <property type="protein sequence ID" value="TVO64622.1"/>
    <property type="molecule type" value="Genomic_DNA"/>
</dbReference>
<keyword evidence="1" id="KW-0227">DNA damage</keyword>